<dbReference type="EMBL" id="GBRH01209395">
    <property type="protein sequence ID" value="JAD88500.1"/>
    <property type="molecule type" value="Transcribed_RNA"/>
</dbReference>
<accession>A0A0A9DS51</accession>
<sequence>MCYRWALILRRFVNRSHGRLARTWLQYLAAGSCGVSLKPPAVLRQRHIVSELSTYYAHHGVHNRPTSAVPCMNPSIKYESYLSTKNRVTLTTAAPEIAQLHFNFALCCRKTAVHISVVPVQASRSFRSSTFGEVVPQAHIYK</sequence>
<reference evidence="1" key="1">
    <citation type="submission" date="2014-09" db="EMBL/GenBank/DDBJ databases">
        <authorList>
            <person name="Magalhaes I.L.F."/>
            <person name="Oliveira U."/>
            <person name="Santos F.R."/>
            <person name="Vidigal T.H.D.A."/>
            <person name="Brescovit A.D."/>
            <person name="Santos A.J."/>
        </authorList>
    </citation>
    <scope>NUCLEOTIDE SEQUENCE</scope>
    <source>
        <tissue evidence="1">Shoot tissue taken approximately 20 cm above the soil surface</tissue>
    </source>
</reference>
<dbReference type="PROSITE" id="PS51257">
    <property type="entry name" value="PROKAR_LIPOPROTEIN"/>
    <property type="match status" value="1"/>
</dbReference>
<evidence type="ECO:0000313" key="1">
    <source>
        <dbReference type="EMBL" id="JAD88500.1"/>
    </source>
</evidence>
<protein>
    <submittedName>
        <fullName evidence="1">Uncharacterized protein</fullName>
    </submittedName>
</protein>
<organism evidence="1">
    <name type="scientific">Arundo donax</name>
    <name type="common">Giant reed</name>
    <name type="synonym">Donax arundinaceus</name>
    <dbReference type="NCBI Taxonomy" id="35708"/>
    <lineage>
        <taxon>Eukaryota</taxon>
        <taxon>Viridiplantae</taxon>
        <taxon>Streptophyta</taxon>
        <taxon>Embryophyta</taxon>
        <taxon>Tracheophyta</taxon>
        <taxon>Spermatophyta</taxon>
        <taxon>Magnoliopsida</taxon>
        <taxon>Liliopsida</taxon>
        <taxon>Poales</taxon>
        <taxon>Poaceae</taxon>
        <taxon>PACMAD clade</taxon>
        <taxon>Arundinoideae</taxon>
        <taxon>Arundineae</taxon>
        <taxon>Arundo</taxon>
    </lineage>
</organism>
<dbReference type="AlphaFoldDB" id="A0A0A9DS51"/>
<proteinExistence type="predicted"/>
<name>A0A0A9DS51_ARUDO</name>
<reference evidence="1" key="2">
    <citation type="journal article" date="2015" name="Data Brief">
        <title>Shoot transcriptome of the giant reed, Arundo donax.</title>
        <authorList>
            <person name="Barrero R.A."/>
            <person name="Guerrero F.D."/>
            <person name="Moolhuijzen P."/>
            <person name="Goolsby J.A."/>
            <person name="Tidwell J."/>
            <person name="Bellgard S.E."/>
            <person name="Bellgard M.I."/>
        </authorList>
    </citation>
    <scope>NUCLEOTIDE SEQUENCE</scope>
    <source>
        <tissue evidence="1">Shoot tissue taken approximately 20 cm above the soil surface</tissue>
    </source>
</reference>